<protein>
    <submittedName>
        <fullName evidence="2">Uncharacterized protein</fullName>
    </submittedName>
</protein>
<sequence length="54" mass="5743">MNLFDFNLLAGSLALFLLVGGYAWREHGAAIACMFAGVIGLLLLILYNLRASAG</sequence>
<keyword evidence="1" id="KW-0812">Transmembrane</keyword>
<evidence type="ECO:0000256" key="1">
    <source>
        <dbReference type="SAM" id="Phobius"/>
    </source>
</evidence>
<dbReference type="RefSeq" id="WP_187723394.1">
    <property type="nucleotide sequence ID" value="NZ_CP060783.1"/>
</dbReference>
<gene>
    <name evidence="2" type="ORF">H9K75_16180</name>
</gene>
<accession>A0A7H0GHE8</accession>
<reference evidence="2 3" key="1">
    <citation type="submission" date="2020-08" db="EMBL/GenBank/DDBJ databases">
        <title>Genome sequence of Diaphorobacter aerolatus KACC 16536T.</title>
        <authorList>
            <person name="Hyun D.-W."/>
            <person name="Bae J.-W."/>
        </authorList>
    </citation>
    <scope>NUCLEOTIDE SEQUENCE [LARGE SCALE GENOMIC DNA]</scope>
    <source>
        <strain evidence="2 3">KACC 16536</strain>
    </source>
</reference>
<dbReference type="EMBL" id="CP060783">
    <property type="protein sequence ID" value="QNP47714.1"/>
    <property type="molecule type" value="Genomic_DNA"/>
</dbReference>
<dbReference type="AlphaFoldDB" id="A0A7H0GHE8"/>
<dbReference type="Proteomes" id="UP000516028">
    <property type="component" value="Chromosome"/>
</dbReference>
<keyword evidence="1" id="KW-1133">Transmembrane helix</keyword>
<evidence type="ECO:0000313" key="2">
    <source>
        <dbReference type="EMBL" id="QNP47714.1"/>
    </source>
</evidence>
<keyword evidence="3" id="KW-1185">Reference proteome</keyword>
<dbReference type="KEGG" id="daer:H9K75_16180"/>
<keyword evidence="1" id="KW-0472">Membrane</keyword>
<feature type="transmembrane region" description="Helical" evidence="1">
    <location>
        <begin position="6"/>
        <end position="24"/>
    </location>
</feature>
<proteinExistence type="predicted"/>
<feature type="transmembrane region" description="Helical" evidence="1">
    <location>
        <begin position="31"/>
        <end position="49"/>
    </location>
</feature>
<organism evidence="2 3">
    <name type="scientific">Diaphorobacter aerolatus</name>
    <dbReference type="NCBI Taxonomy" id="1288495"/>
    <lineage>
        <taxon>Bacteria</taxon>
        <taxon>Pseudomonadati</taxon>
        <taxon>Pseudomonadota</taxon>
        <taxon>Betaproteobacteria</taxon>
        <taxon>Burkholderiales</taxon>
        <taxon>Comamonadaceae</taxon>
        <taxon>Diaphorobacter</taxon>
    </lineage>
</organism>
<name>A0A7H0GHE8_9BURK</name>
<evidence type="ECO:0000313" key="3">
    <source>
        <dbReference type="Proteomes" id="UP000516028"/>
    </source>
</evidence>